<feature type="compositionally biased region" description="Low complexity" evidence="1">
    <location>
        <begin position="221"/>
        <end position="230"/>
    </location>
</feature>
<keyword evidence="4" id="KW-1185">Reference proteome</keyword>
<protein>
    <submittedName>
        <fullName evidence="3">Uncharacterized protein</fullName>
    </submittedName>
</protein>
<evidence type="ECO:0000256" key="2">
    <source>
        <dbReference type="SAM" id="SignalP"/>
    </source>
</evidence>
<dbReference type="Proteomes" id="UP000230750">
    <property type="component" value="Unassembled WGS sequence"/>
</dbReference>
<dbReference type="EMBL" id="MRZV01000491">
    <property type="protein sequence ID" value="PIK48940.1"/>
    <property type="molecule type" value="Genomic_DNA"/>
</dbReference>
<feature type="chain" id="PRO_5013681355" evidence="2">
    <location>
        <begin position="18"/>
        <end position="268"/>
    </location>
</feature>
<reference evidence="3 4" key="1">
    <citation type="journal article" date="2017" name="PLoS Biol.">
        <title>The sea cucumber genome provides insights into morphological evolution and visceral regeneration.</title>
        <authorList>
            <person name="Zhang X."/>
            <person name="Sun L."/>
            <person name="Yuan J."/>
            <person name="Sun Y."/>
            <person name="Gao Y."/>
            <person name="Zhang L."/>
            <person name="Li S."/>
            <person name="Dai H."/>
            <person name="Hamel J.F."/>
            <person name="Liu C."/>
            <person name="Yu Y."/>
            <person name="Liu S."/>
            <person name="Lin W."/>
            <person name="Guo K."/>
            <person name="Jin S."/>
            <person name="Xu P."/>
            <person name="Storey K.B."/>
            <person name="Huan P."/>
            <person name="Zhang T."/>
            <person name="Zhou Y."/>
            <person name="Zhang J."/>
            <person name="Lin C."/>
            <person name="Li X."/>
            <person name="Xing L."/>
            <person name="Huo D."/>
            <person name="Sun M."/>
            <person name="Wang L."/>
            <person name="Mercier A."/>
            <person name="Li F."/>
            <person name="Yang H."/>
            <person name="Xiang J."/>
        </authorList>
    </citation>
    <scope>NUCLEOTIDE SEQUENCE [LARGE SCALE GENOMIC DNA]</scope>
    <source>
        <strain evidence="3">Shaxun</strain>
        <tissue evidence="3">Muscle</tissue>
    </source>
</reference>
<comment type="caution">
    <text evidence="3">The sequence shown here is derived from an EMBL/GenBank/DDBJ whole genome shotgun (WGS) entry which is preliminary data.</text>
</comment>
<feature type="compositionally biased region" description="Basic and acidic residues" evidence="1">
    <location>
        <begin position="168"/>
        <end position="178"/>
    </location>
</feature>
<feature type="region of interest" description="Disordered" evidence="1">
    <location>
        <begin position="123"/>
        <end position="248"/>
    </location>
</feature>
<feature type="compositionally biased region" description="Basic and acidic residues" evidence="1">
    <location>
        <begin position="235"/>
        <end position="248"/>
    </location>
</feature>
<organism evidence="3 4">
    <name type="scientific">Stichopus japonicus</name>
    <name type="common">Sea cucumber</name>
    <dbReference type="NCBI Taxonomy" id="307972"/>
    <lineage>
        <taxon>Eukaryota</taxon>
        <taxon>Metazoa</taxon>
        <taxon>Echinodermata</taxon>
        <taxon>Eleutherozoa</taxon>
        <taxon>Echinozoa</taxon>
        <taxon>Holothuroidea</taxon>
        <taxon>Aspidochirotacea</taxon>
        <taxon>Aspidochirotida</taxon>
        <taxon>Stichopodidae</taxon>
        <taxon>Apostichopus</taxon>
    </lineage>
</organism>
<feature type="signal peptide" evidence="2">
    <location>
        <begin position="1"/>
        <end position="17"/>
    </location>
</feature>
<evidence type="ECO:0000256" key="1">
    <source>
        <dbReference type="SAM" id="MobiDB-lite"/>
    </source>
</evidence>
<name>A0A2G8KLW6_STIJA</name>
<proteinExistence type="predicted"/>
<sequence length="268" mass="29138">MSDCLFFVCLCFSGSSSGPRDYKQRDPYISDGIVVTRDGDKRRDQSMNHHHIPATTGTAFVGPAGTTVPRRDPEIGIPAENYSSRATSVASGTLRGNQGLDLTETDADRYIDSLFDIDGLETNNNANNDEVIGPYHPTMGGFGTPSRGPSPFHHPEDDDYPPPPPEAHQYHDLERQRLDTPPQQGIYADTPGGRGMDLPAHSGPSGSGSKNMYLPPSHGYPSVSDPNNAPSPAPSEDKSTQNPEKEFLDEVDDFFDGVNNKIDNCMMQ</sequence>
<evidence type="ECO:0000313" key="3">
    <source>
        <dbReference type="EMBL" id="PIK48940.1"/>
    </source>
</evidence>
<keyword evidence="2" id="KW-0732">Signal</keyword>
<gene>
    <name evidence="3" type="ORF">BSL78_14185</name>
</gene>
<dbReference type="AlphaFoldDB" id="A0A2G8KLW6"/>
<accession>A0A2G8KLW6</accession>
<evidence type="ECO:0000313" key="4">
    <source>
        <dbReference type="Proteomes" id="UP000230750"/>
    </source>
</evidence>